<dbReference type="InParanoid" id="A0A0Q9X6U6"/>
<feature type="transmembrane region" description="Helical" evidence="8">
    <location>
        <begin position="452"/>
        <end position="482"/>
    </location>
</feature>
<evidence type="ECO:0000313" key="11">
    <source>
        <dbReference type="Proteomes" id="UP000009192"/>
    </source>
</evidence>
<dbReference type="Gene3D" id="1.20.1420.30">
    <property type="entry name" value="NCX, central ion-binding region"/>
    <property type="match status" value="1"/>
</dbReference>
<evidence type="ECO:0000256" key="8">
    <source>
        <dbReference type="SAM" id="Phobius"/>
    </source>
</evidence>
<gene>
    <name evidence="10" type="primary">Dmoj\GI26066</name>
    <name evidence="10" type="ORF">Dmoj_GI26066</name>
</gene>
<evidence type="ECO:0000256" key="3">
    <source>
        <dbReference type="ARBA" id="ARBA00022449"/>
    </source>
</evidence>
<dbReference type="Pfam" id="PF01699">
    <property type="entry name" value="Na_Ca_ex"/>
    <property type="match status" value="2"/>
</dbReference>
<feature type="transmembrane region" description="Helical" evidence="8">
    <location>
        <begin position="295"/>
        <end position="316"/>
    </location>
</feature>
<evidence type="ECO:0000256" key="6">
    <source>
        <dbReference type="ARBA" id="ARBA00022989"/>
    </source>
</evidence>
<feature type="transmembrane region" description="Helical" evidence="8">
    <location>
        <begin position="66"/>
        <end position="87"/>
    </location>
</feature>
<keyword evidence="7 8" id="KW-0472">Membrane</keyword>
<dbReference type="InterPro" id="IPR004837">
    <property type="entry name" value="NaCa_Exmemb"/>
</dbReference>
<evidence type="ECO:0000256" key="4">
    <source>
        <dbReference type="ARBA" id="ARBA00022568"/>
    </source>
</evidence>
<name>A0A0Q9X6U6_DROMO</name>
<feature type="transmembrane region" description="Helical" evidence="8">
    <location>
        <begin position="385"/>
        <end position="403"/>
    </location>
</feature>
<keyword evidence="11" id="KW-1185">Reference proteome</keyword>
<keyword evidence="4" id="KW-0109">Calcium transport</keyword>
<dbReference type="PANTHER" id="PTHR12266">
    <property type="entry name" value="NA+/CA2+ K+ INDEPENDENT EXCHANGER"/>
    <property type="match status" value="1"/>
</dbReference>
<dbReference type="PANTHER" id="PTHR12266:SF0">
    <property type="entry name" value="MITOCHONDRIAL SODIUM_CALCIUM EXCHANGER PROTEIN"/>
    <property type="match status" value="1"/>
</dbReference>
<keyword evidence="4" id="KW-0106">Calcium</keyword>
<accession>A0A0Q9X6U6</accession>
<feature type="transmembrane region" description="Helical" evidence="8">
    <location>
        <begin position="488"/>
        <end position="511"/>
    </location>
</feature>
<feature type="transmembrane region" description="Helical" evidence="8">
    <location>
        <begin position="139"/>
        <end position="160"/>
    </location>
</feature>
<dbReference type="OrthoDB" id="407410at2759"/>
<feature type="transmembrane region" description="Helical" evidence="8">
    <location>
        <begin position="423"/>
        <end position="445"/>
    </location>
</feature>
<dbReference type="AlphaFoldDB" id="A0A0Q9X6U6"/>
<evidence type="ECO:0000259" key="9">
    <source>
        <dbReference type="Pfam" id="PF01699"/>
    </source>
</evidence>
<sequence length="561" mass="64073">MVSAHILSKSDSYWSSVNCFAILEQPYEERCEFVRRAKKCELSTNLVPYLELLACRFRCRNQFEELVYISLLLFFSFELMICLGYVLHYYYTPMLRAVARILHMNDHLAGVMIISIANTLPKLYGSLSGLELRALKASQLSHGFSLVLFVAMFSGGLVCFMRPFRMNSHRTIRDLLFSVYGLTLWEYISVNDGVITFPEYLLLILVYCFYLFVNVLDLYMQHISLKLLRRQIQLRTTNVQAIKEKYYILVQDLRLGTPCRSYTNSICNEFQNSKKERCLGLKLCRLKDWQRANALIRAFYIARAPIVWLCAIYIPLVDHERDRHGWCKLLNCIQICLNPALTIAIMSRGTSMSSLYVLYSLMLSLPLCVLMLLRSDAGVAPKHHSMFAILSLTGCLFIVQHLVKEISLILELIGTLRHMSPGFMDVSVGPIANGLTDLVTSFSLCKQGYERMAYAAAIGSSFLNIILGKGGNLITAVILYGINADAEMINICCENAFILLILGLLSMLLLISLFKFNAQRSMGIYSMSIYLLYFLFTALVMKWTFHKFQIEFSFNIHGSDS</sequence>
<dbReference type="KEGG" id="dmo:Dmoj_GI26066"/>
<feature type="domain" description="Sodium/calcium exchanger membrane region" evidence="9">
    <location>
        <begin position="389"/>
        <end position="537"/>
    </location>
</feature>
<evidence type="ECO:0000256" key="1">
    <source>
        <dbReference type="ARBA" id="ARBA00004141"/>
    </source>
</evidence>
<dbReference type="Proteomes" id="UP000009192">
    <property type="component" value="Unassembled WGS sequence"/>
</dbReference>
<protein>
    <recommendedName>
        <fullName evidence="9">Sodium/calcium exchanger membrane region domain-containing protein</fullName>
    </recommendedName>
</protein>
<feature type="transmembrane region" description="Helical" evidence="8">
    <location>
        <begin position="356"/>
        <end position="373"/>
    </location>
</feature>
<keyword evidence="3" id="KW-0050">Antiport</keyword>
<proteinExistence type="predicted"/>
<keyword evidence="2" id="KW-0813">Transport</keyword>
<dbReference type="GO" id="GO:0016020">
    <property type="term" value="C:membrane"/>
    <property type="evidence" value="ECO:0007669"/>
    <property type="project" value="UniProtKB-SubCell"/>
</dbReference>
<organism evidence="10 11">
    <name type="scientific">Drosophila mojavensis</name>
    <name type="common">Fruit fly</name>
    <dbReference type="NCBI Taxonomy" id="7230"/>
    <lineage>
        <taxon>Eukaryota</taxon>
        <taxon>Metazoa</taxon>
        <taxon>Ecdysozoa</taxon>
        <taxon>Arthropoda</taxon>
        <taxon>Hexapoda</taxon>
        <taxon>Insecta</taxon>
        <taxon>Pterygota</taxon>
        <taxon>Neoptera</taxon>
        <taxon>Endopterygota</taxon>
        <taxon>Diptera</taxon>
        <taxon>Brachycera</taxon>
        <taxon>Muscomorpha</taxon>
        <taxon>Ephydroidea</taxon>
        <taxon>Drosophilidae</taxon>
        <taxon>Drosophila</taxon>
    </lineage>
</organism>
<keyword evidence="6 8" id="KW-1133">Transmembrane helix</keyword>
<evidence type="ECO:0000256" key="7">
    <source>
        <dbReference type="ARBA" id="ARBA00023136"/>
    </source>
</evidence>
<dbReference type="InterPro" id="IPR051359">
    <property type="entry name" value="CaCA_antiporter"/>
</dbReference>
<dbReference type="EMBL" id="CH933807">
    <property type="protein sequence ID" value="KRG02873.1"/>
    <property type="molecule type" value="Genomic_DNA"/>
</dbReference>
<evidence type="ECO:0000256" key="5">
    <source>
        <dbReference type="ARBA" id="ARBA00022692"/>
    </source>
</evidence>
<keyword evidence="5 8" id="KW-0812">Transmembrane</keyword>
<keyword evidence="4" id="KW-0406">Ion transport</keyword>
<feature type="domain" description="Sodium/calcium exchanger membrane region" evidence="9">
    <location>
        <begin position="74"/>
        <end position="214"/>
    </location>
</feature>
<evidence type="ECO:0000256" key="2">
    <source>
        <dbReference type="ARBA" id="ARBA00022448"/>
    </source>
</evidence>
<comment type="subcellular location">
    <subcellularLocation>
        <location evidence="1">Membrane</location>
        <topology evidence="1">Multi-pass membrane protein</topology>
    </subcellularLocation>
</comment>
<reference evidence="10 11" key="1">
    <citation type="journal article" date="2007" name="Nature">
        <title>Evolution of genes and genomes on the Drosophila phylogeny.</title>
        <authorList>
            <consortium name="Drosophila 12 Genomes Consortium"/>
            <person name="Clark A.G."/>
            <person name="Eisen M.B."/>
            <person name="Smith D.R."/>
            <person name="Bergman C.M."/>
            <person name="Oliver B."/>
            <person name="Markow T.A."/>
            <person name="Kaufman T.C."/>
            <person name="Kellis M."/>
            <person name="Gelbart W."/>
            <person name="Iyer V.N."/>
            <person name="Pollard D.A."/>
            <person name="Sackton T.B."/>
            <person name="Larracuente A.M."/>
            <person name="Singh N.D."/>
            <person name="Abad J.P."/>
            <person name="Abt D.N."/>
            <person name="Adryan B."/>
            <person name="Aguade M."/>
            <person name="Akashi H."/>
            <person name="Anderson W.W."/>
            <person name="Aquadro C.F."/>
            <person name="Ardell D.H."/>
            <person name="Arguello R."/>
            <person name="Artieri C.G."/>
            <person name="Barbash D.A."/>
            <person name="Barker D."/>
            <person name="Barsanti P."/>
            <person name="Batterham P."/>
            <person name="Batzoglou S."/>
            <person name="Begun D."/>
            <person name="Bhutkar A."/>
            <person name="Blanco E."/>
            <person name="Bosak S.A."/>
            <person name="Bradley R.K."/>
            <person name="Brand A.D."/>
            <person name="Brent M.R."/>
            <person name="Brooks A.N."/>
            <person name="Brown R.H."/>
            <person name="Butlin R.K."/>
            <person name="Caggese C."/>
            <person name="Calvi B.R."/>
            <person name="Bernardo de Carvalho A."/>
            <person name="Caspi A."/>
            <person name="Castrezana S."/>
            <person name="Celniker S.E."/>
            <person name="Chang J.L."/>
            <person name="Chapple C."/>
            <person name="Chatterji S."/>
            <person name="Chinwalla A."/>
            <person name="Civetta A."/>
            <person name="Clifton S.W."/>
            <person name="Comeron J.M."/>
            <person name="Costello J.C."/>
            <person name="Coyne J.A."/>
            <person name="Daub J."/>
            <person name="David R.G."/>
            <person name="Delcher A.L."/>
            <person name="Delehaunty K."/>
            <person name="Do C.B."/>
            <person name="Ebling H."/>
            <person name="Edwards K."/>
            <person name="Eickbush T."/>
            <person name="Evans J.D."/>
            <person name="Filipski A."/>
            <person name="Findeiss S."/>
            <person name="Freyhult E."/>
            <person name="Fulton L."/>
            <person name="Fulton R."/>
            <person name="Garcia A.C."/>
            <person name="Gardiner A."/>
            <person name="Garfield D.A."/>
            <person name="Garvin B.E."/>
            <person name="Gibson G."/>
            <person name="Gilbert D."/>
            <person name="Gnerre S."/>
            <person name="Godfrey J."/>
            <person name="Good R."/>
            <person name="Gotea V."/>
            <person name="Gravely B."/>
            <person name="Greenberg A.J."/>
            <person name="Griffiths-Jones S."/>
            <person name="Gross S."/>
            <person name="Guigo R."/>
            <person name="Gustafson E.A."/>
            <person name="Haerty W."/>
            <person name="Hahn M.W."/>
            <person name="Halligan D.L."/>
            <person name="Halpern A.L."/>
            <person name="Halter G.M."/>
            <person name="Han M.V."/>
            <person name="Heger A."/>
            <person name="Hillier L."/>
            <person name="Hinrichs A.S."/>
            <person name="Holmes I."/>
            <person name="Hoskins R.A."/>
            <person name="Hubisz M.J."/>
            <person name="Hultmark D."/>
            <person name="Huntley M.A."/>
            <person name="Jaffe D.B."/>
            <person name="Jagadeeshan S."/>
            <person name="Jeck W.R."/>
            <person name="Johnson J."/>
            <person name="Jones C.D."/>
            <person name="Jordan W.C."/>
            <person name="Karpen G.H."/>
            <person name="Kataoka E."/>
            <person name="Keightley P.D."/>
            <person name="Kheradpour P."/>
            <person name="Kirkness E.F."/>
            <person name="Koerich L.B."/>
            <person name="Kristiansen K."/>
            <person name="Kudrna D."/>
            <person name="Kulathinal R.J."/>
            <person name="Kumar S."/>
            <person name="Kwok R."/>
            <person name="Lander E."/>
            <person name="Langley C.H."/>
            <person name="Lapoint R."/>
            <person name="Lazzaro B.P."/>
            <person name="Lee S.J."/>
            <person name="Levesque L."/>
            <person name="Li R."/>
            <person name="Lin C.F."/>
            <person name="Lin M.F."/>
            <person name="Lindblad-Toh K."/>
            <person name="Llopart A."/>
            <person name="Long M."/>
            <person name="Low L."/>
            <person name="Lozovsky E."/>
            <person name="Lu J."/>
            <person name="Luo M."/>
            <person name="Machado C.A."/>
            <person name="Makalowski W."/>
            <person name="Marzo M."/>
            <person name="Matsuda M."/>
            <person name="Matzkin L."/>
            <person name="McAllister B."/>
            <person name="McBride C.S."/>
            <person name="McKernan B."/>
            <person name="McKernan K."/>
            <person name="Mendez-Lago M."/>
            <person name="Minx P."/>
            <person name="Mollenhauer M.U."/>
            <person name="Montooth K."/>
            <person name="Mount S.M."/>
            <person name="Mu X."/>
            <person name="Myers E."/>
            <person name="Negre B."/>
            <person name="Newfeld S."/>
            <person name="Nielsen R."/>
            <person name="Noor M.A."/>
            <person name="O'Grady P."/>
            <person name="Pachter L."/>
            <person name="Papaceit M."/>
            <person name="Parisi M.J."/>
            <person name="Parisi M."/>
            <person name="Parts L."/>
            <person name="Pedersen J.S."/>
            <person name="Pesole G."/>
            <person name="Phillippy A.M."/>
            <person name="Ponting C.P."/>
            <person name="Pop M."/>
            <person name="Porcelli D."/>
            <person name="Powell J.R."/>
            <person name="Prohaska S."/>
            <person name="Pruitt K."/>
            <person name="Puig M."/>
            <person name="Quesneville H."/>
            <person name="Ram K.R."/>
            <person name="Rand D."/>
            <person name="Rasmussen M.D."/>
            <person name="Reed L.K."/>
            <person name="Reenan R."/>
            <person name="Reily A."/>
            <person name="Remington K.A."/>
            <person name="Rieger T.T."/>
            <person name="Ritchie M.G."/>
            <person name="Robin C."/>
            <person name="Rogers Y.H."/>
            <person name="Rohde C."/>
            <person name="Rozas J."/>
            <person name="Rubenfield M.J."/>
            <person name="Ruiz A."/>
            <person name="Russo S."/>
            <person name="Salzberg S.L."/>
            <person name="Sanchez-Gracia A."/>
            <person name="Saranga D.J."/>
            <person name="Sato H."/>
            <person name="Schaeffer S.W."/>
            <person name="Schatz M.C."/>
            <person name="Schlenke T."/>
            <person name="Schwartz R."/>
            <person name="Segarra C."/>
            <person name="Singh R.S."/>
            <person name="Sirot L."/>
            <person name="Sirota M."/>
            <person name="Sisneros N.B."/>
            <person name="Smith C.D."/>
            <person name="Smith T.F."/>
            <person name="Spieth J."/>
            <person name="Stage D.E."/>
            <person name="Stark A."/>
            <person name="Stephan W."/>
            <person name="Strausberg R.L."/>
            <person name="Strempel S."/>
            <person name="Sturgill D."/>
            <person name="Sutton G."/>
            <person name="Sutton G.G."/>
            <person name="Tao W."/>
            <person name="Teichmann S."/>
            <person name="Tobari Y.N."/>
            <person name="Tomimura Y."/>
            <person name="Tsolas J.M."/>
            <person name="Valente V.L."/>
            <person name="Venter E."/>
            <person name="Venter J.C."/>
            <person name="Vicario S."/>
            <person name="Vieira F.G."/>
            <person name="Vilella A.J."/>
            <person name="Villasante A."/>
            <person name="Walenz B."/>
            <person name="Wang J."/>
            <person name="Wasserman M."/>
            <person name="Watts T."/>
            <person name="Wilson D."/>
            <person name="Wilson R.K."/>
            <person name="Wing R.A."/>
            <person name="Wolfner M.F."/>
            <person name="Wong A."/>
            <person name="Wong G.K."/>
            <person name="Wu C.I."/>
            <person name="Wu G."/>
            <person name="Yamamoto D."/>
            <person name="Yang H.P."/>
            <person name="Yang S.P."/>
            <person name="Yorke J.A."/>
            <person name="Yoshida K."/>
            <person name="Zdobnov E."/>
            <person name="Zhang P."/>
            <person name="Zhang Y."/>
            <person name="Zimin A.V."/>
            <person name="Baldwin J."/>
            <person name="Abdouelleil A."/>
            <person name="Abdulkadir J."/>
            <person name="Abebe A."/>
            <person name="Abera B."/>
            <person name="Abreu J."/>
            <person name="Acer S.C."/>
            <person name="Aftuck L."/>
            <person name="Alexander A."/>
            <person name="An P."/>
            <person name="Anderson E."/>
            <person name="Anderson S."/>
            <person name="Arachi H."/>
            <person name="Azer M."/>
            <person name="Bachantsang P."/>
            <person name="Barry A."/>
            <person name="Bayul T."/>
            <person name="Berlin A."/>
            <person name="Bessette D."/>
            <person name="Bloom T."/>
            <person name="Blye J."/>
            <person name="Boguslavskiy L."/>
            <person name="Bonnet C."/>
            <person name="Boukhgalter B."/>
            <person name="Bourzgui I."/>
            <person name="Brown A."/>
            <person name="Cahill P."/>
            <person name="Channer S."/>
            <person name="Cheshatsang Y."/>
            <person name="Chuda L."/>
            <person name="Citroen M."/>
            <person name="Collymore A."/>
            <person name="Cooke P."/>
            <person name="Costello M."/>
            <person name="D'Aco K."/>
            <person name="Daza R."/>
            <person name="De Haan G."/>
            <person name="DeGray S."/>
            <person name="DeMaso C."/>
            <person name="Dhargay N."/>
            <person name="Dooley K."/>
            <person name="Dooley E."/>
            <person name="Doricent M."/>
            <person name="Dorje P."/>
            <person name="Dorjee K."/>
            <person name="Dupes A."/>
            <person name="Elong R."/>
            <person name="Falk J."/>
            <person name="Farina A."/>
            <person name="Faro S."/>
            <person name="Ferguson D."/>
            <person name="Fisher S."/>
            <person name="Foley C.D."/>
            <person name="Franke A."/>
            <person name="Friedrich D."/>
            <person name="Gadbois L."/>
            <person name="Gearin G."/>
            <person name="Gearin C.R."/>
            <person name="Giannoukos G."/>
            <person name="Goode T."/>
            <person name="Graham J."/>
            <person name="Grandbois E."/>
            <person name="Grewal S."/>
            <person name="Gyaltsen K."/>
            <person name="Hafez N."/>
            <person name="Hagos B."/>
            <person name="Hall J."/>
            <person name="Henson C."/>
            <person name="Hollinger A."/>
            <person name="Honan T."/>
            <person name="Huard M.D."/>
            <person name="Hughes L."/>
            <person name="Hurhula B."/>
            <person name="Husby M.E."/>
            <person name="Kamat A."/>
            <person name="Kanga B."/>
            <person name="Kashin S."/>
            <person name="Khazanovich D."/>
            <person name="Kisner P."/>
            <person name="Lance K."/>
            <person name="Lara M."/>
            <person name="Lee W."/>
            <person name="Lennon N."/>
            <person name="Letendre F."/>
            <person name="LeVine R."/>
            <person name="Lipovsky A."/>
            <person name="Liu X."/>
            <person name="Liu J."/>
            <person name="Liu S."/>
            <person name="Lokyitsang T."/>
            <person name="Lokyitsang Y."/>
            <person name="Lubonja R."/>
            <person name="Lui A."/>
            <person name="MacDonald P."/>
            <person name="Magnisalis V."/>
            <person name="Maru K."/>
            <person name="Matthews C."/>
            <person name="McCusker W."/>
            <person name="McDonough S."/>
            <person name="Mehta T."/>
            <person name="Meldrim J."/>
            <person name="Meneus L."/>
            <person name="Mihai O."/>
            <person name="Mihalev A."/>
            <person name="Mihova T."/>
            <person name="Mittelman R."/>
            <person name="Mlenga V."/>
            <person name="Montmayeur A."/>
            <person name="Mulrain L."/>
            <person name="Navidi A."/>
            <person name="Naylor J."/>
            <person name="Negash T."/>
            <person name="Nguyen T."/>
            <person name="Nguyen N."/>
            <person name="Nicol R."/>
            <person name="Norbu C."/>
            <person name="Norbu N."/>
            <person name="Novod N."/>
            <person name="O'Neill B."/>
            <person name="Osman S."/>
            <person name="Markiewicz E."/>
            <person name="Oyono O.L."/>
            <person name="Patti C."/>
            <person name="Phunkhang P."/>
            <person name="Pierre F."/>
            <person name="Priest M."/>
            <person name="Raghuraman S."/>
            <person name="Rege F."/>
            <person name="Reyes R."/>
            <person name="Rise C."/>
            <person name="Rogov P."/>
            <person name="Ross K."/>
            <person name="Ryan E."/>
            <person name="Settipalli S."/>
            <person name="Shea T."/>
            <person name="Sherpa N."/>
            <person name="Shi L."/>
            <person name="Shih D."/>
            <person name="Sparrow T."/>
            <person name="Spaulding J."/>
            <person name="Stalker J."/>
            <person name="Stange-Thomann N."/>
            <person name="Stavropoulos S."/>
            <person name="Stone C."/>
            <person name="Strader C."/>
            <person name="Tesfaye S."/>
            <person name="Thomson T."/>
            <person name="Thoulutsang Y."/>
            <person name="Thoulutsang D."/>
            <person name="Topham K."/>
            <person name="Topping I."/>
            <person name="Tsamla T."/>
            <person name="Vassiliev H."/>
            <person name="Vo A."/>
            <person name="Wangchuk T."/>
            <person name="Wangdi T."/>
            <person name="Weiand M."/>
            <person name="Wilkinson J."/>
            <person name="Wilson A."/>
            <person name="Yadav S."/>
            <person name="Young G."/>
            <person name="Yu Q."/>
            <person name="Zembek L."/>
            <person name="Zhong D."/>
            <person name="Zimmer A."/>
            <person name="Zwirko Z."/>
            <person name="Jaffe D.B."/>
            <person name="Alvarez P."/>
            <person name="Brockman W."/>
            <person name="Butler J."/>
            <person name="Chin C."/>
            <person name="Gnerre S."/>
            <person name="Grabherr M."/>
            <person name="Kleber M."/>
            <person name="Mauceli E."/>
            <person name="MacCallum I."/>
        </authorList>
    </citation>
    <scope>NUCLEOTIDE SEQUENCE [LARGE SCALE GENOMIC DNA]</scope>
    <source>
        <strain evidence="11">Tucson 15081-1352.22</strain>
    </source>
</reference>
<feature type="transmembrane region" description="Helical" evidence="8">
    <location>
        <begin position="108"/>
        <end position="127"/>
    </location>
</feature>
<evidence type="ECO:0000313" key="10">
    <source>
        <dbReference type="EMBL" id="KRG02873.1"/>
    </source>
</evidence>
<feature type="transmembrane region" description="Helical" evidence="8">
    <location>
        <begin position="200"/>
        <end position="220"/>
    </location>
</feature>
<dbReference type="GO" id="GO:0006874">
    <property type="term" value="P:intracellular calcium ion homeostasis"/>
    <property type="evidence" value="ECO:0007669"/>
    <property type="project" value="TreeGrafter"/>
</dbReference>
<feature type="transmembrane region" description="Helical" evidence="8">
    <location>
        <begin position="523"/>
        <end position="545"/>
    </location>
</feature>
<dbReference type="GO" id="GO:0005432">
    <property type="term" value="F:calcium:sodium antiporter activity"/>
    <property type="evidence" value="ECO:0007669"/>
    <property type="project" value="TreeGrafter"/>
</dbReference>
<dbReference type="InterPro" id="IPR044880">
    <property type="entry name" value="NCX_ion-bd_dom_sf"/>
</dbReference>